<organism evidence="2">
    <name type="scientific">Leptotrichia alba</name>
    <dbReference type="NCBI Taxonomy" id="3239304"/>
    <lineage>
        <taxon>Bacteria</taxon>
        <taxon>Fusobacteriati</taxon>
        <taxon>Fusobacteriota</taxon>
        <taxon>Fusobacteriia</taxon>
        <taxon>Fusobacteriales</taxon>
        <taxon>Leptotrichiaceae</taxon>
        <taxon>Leptotrichia</taxon>
    </lineage>
</organism>
<dbReference type="InterPro" id="IPR002931">
    <property type="entry name" value="Transglutaminase-like"/>
</dbReference>
<evidence type="ECO:0000313" key="2">
    <source>
        <dbReference type="EMBL" id="XDU63223.1"/>
    </source>
</evidence>
<dbReference type="InterPro" id="IPR038765">
    <property type="entry name" value="Papain-like_cys_pep_sf"/>
</dbReference>
<gene>
    <name evidence="2" type="ORF">AB8B28_05100</name>
</gene>
<proteinExistence type="predicted"/>
<protein>
    <submittedName>
        <fullName evidence="2">Transglutaminase domain-containing protein</fullName>
    </submittedName>
</protein>
<reference evidence="2" key="1">
    <citation type="submission" date="2024-07" db="EMBL/GenBank/DDBJ databases">
        <authorList>
            <person name="Li X.-J."/>
            <person name="Wang X."/>
        </authorList>
    </citation>
    <scope>NUCLEOTIDE SEQUENCE</scope>
    <source>
        <strain evidence="2">HSP-536</strain>
    </source>
</reference>
<dbReference type="KEGG" id="lala:AB8B28_05100"/>
<feature type="domain" description="Transglutaminase-like" evidence="1">
    <location>
        <begin position="95"/>
        <end position="192"/>
    </location>
</feature>
<sequence>MLTKEKKSRKVVLKLLVMAIIGINAFSVPRFTLQARNNAGGNSVKSASSGKTTAAEIIAKNKNSYKAGTRSVYGPKLNQSELNEVAKAVADFKNNYITDDMDNDTKIKIANDYIKEKVSYIDWRERPRANTAYGALVENRAACSGYARAFKALMDGIGVSAYYIHADTKREKFAPNHQWNMVEYNDGYYLIDVTYNDYHTVDSAGNLIDIPDGDDLVYHAEVHPHIYDTSQFPAIGSHSKK</sequence>
<dbReference type="RefSeq" id="WP_369717240.1">
    <property type="nucleotide sequence ID" value="NZ_CP165647.1"/>
</dbReference>
<dbReference type="Gene3D" id="3.10.620.30">
    <property type="match status" value="1"/>
</dbReference>
<dbReference type="EMBL" id="CP165647">
    <property type="protein sequence ID" value="XDU63223.1"/>
    <property type="molecule type" value="Genomic_DNA"/>
</dbReference>
<dbReference type="Pfam" id="PF01841">
    <property type="entry name" value="Transglut_core"/>
    <property type="match status" value="1"/>
</dbReference>
<accession>A0AB39V7W4</accession>
<dbReference type="AlphaFoldDB" id="A0AB39V7W4"/>
<evidence type="ECO:0000259" key="1">
    <source>
        <dbReference type="Pfam" id="PF01841"/>
    </source>
</evidence>
<name>A0AB39V7W4_9FUSO</name>
<dbReference type="SUPFAM" id="SSF54001">
    <property type="entry name" value="Cysteine proteinases"/>
    <property type="match status" value="1"/>
</dbReference>